<organism evidence="1 2">
    <name type="scientific">Ajellomyces capsulatus (strain H143)</name>
    <name type="common">Darling's disease fungus</name>
    <name type="synonym">Histoplasma capsulatum</name>
    <dbReference type="NCBI Taxonomy" id="544712"/>
    <lineage>
        <taxon>Eukaryota</taxon>
        <taxon>Fungi</taxon>
        <taxon>Dikarya</taxon>
        <taxon>Ascomycota</taxon>
        <taxon>Pezizomycotina</taxon>
        <taxon>Eurotiomycetes</taxon>
        <taxon>Eurotiomycetidae</taxon>
        <taxon>Onygenales</taxon>
        <taxon>Ajellomycetaceae</taxon>
        <taxon>Histoplasma</taxon>
    </lineage>
</organism>
<proteinExistence type="predicted"/>
<gene>
    <name evidence="1" type="ORF">HCDG_06841</name>
</gene>
<evidence type="ECO:0000313" key="2">
    <source>
        <dbReference type="Proteomes" id="UP000002624"/>
    </source>
</evidence>
<dbReference type="EMBL" id="GG692430">
    <property type="protein sequence ID" value="EER38897.1"/>
    <property type="molecule type" value="Genomic_DNA"/>
</dbReference>
<name>C6HKW0_AJECH</name>
<reference evidence="2" key="1">
    <citation type="submission" date="2009-05" db="EMBL/GenBank/DDBJ databases">
        <title>The genome sequence of Ajellomyces capsulatus strain H143.</title>
        <authorList>
            <person name="Champion M."/>
            <person name="Cuomo C.A."/>
            <person name="Ma L.-J."/>
            <person name="Henn M.R."/>
            <person name="Sil A."/>
            <person name="Goldman B."/>
            <person name="Young S.K."/>
            <person name="Kodira C.D."/>
            <person name="Zeng Q."/>
            <person name="Koehrsen M."/>
            <person name="Alvarado L."/>
            <person name="Berlin A.M."/>
            <person name="Borenstein D."/>
            <person name="Chen Z."/>
            <person name="Engels R."/>
            <person name="Freedman E."/>
            <person name="Gellesch M."/>
            <person name="Goldberg J."/>
            <person name="Griggs A."/>
            <person name="Gujja S."/>
            <person name="Heiman D.I."/>
            <person name="Hepburn T.A."/>
            <person name="Howarth C."/>
            <person name="Jen D."/>
            <person name="Larson L."/>
            <person name="Lewis B."/>
            <person name="Mehta T."/>
            <person name="Park D."/>
            <person name="Pearson M."/>
            <person name="Roberts A."/>
            <person name="Saif S."/>
            <person name="Shea T.D."/>
            <person name="Shenoy N."/>
            <person name="Sisk P."/>
            <person name="Stolte C."/>
            <person name="Sykes S."/>
            <person name="Walk T."/>
            <person name="White J."/>
            <person name="Yandava C."/>
            <person name="Klein B."/>
            <person name="McEwen J.G."/>
            <person name="Puccia R."/>
            <person name="Goldman G.H."/>
            <person name="Felipe M.S."/>
            <person name="Nino-Vega G."/>
            <person name="San-Blas G."/>
            <person name="Taylor J.W."/>
            <person name="Mendoza L."/>
            <person name="Galagan J.E."/>
            <person name="Nusbaum C."/>
            <person name="Birren B.W."/>
        </authorList>
    </citation>
    <scope>NUCLEOTIDE SEQUENCE [LARGE SCALE GENOMIC DNA]</scope>
    <source>
        <strain evidence="2">H143</strain>
    </source>
</reference>
<dbReference type="Proteomes" id="UP000002624">
    <property type="component" value="Unassembled WGS sequence"/>
</dbReference>
<evidence type="ECO:0000313" key="1">
    <source>
        <dbReference type="EMBL" id="EER38897.1"/>
    </source>
</evidence>
<sequence>MSQSKRRMMLADPDPSVLRVQPFKLPTVLNLELRTVAYHGDILNSKQAFASIQVWVVIKSLDPVGLVAEHRAETSNSNPSLLRFWFRASLGIPPVKRRLLESQSPKNPTSFTEQTANTLPNFLPPAIPGLAPPPSQLSDLMTTAWLAISLNTVKRLTIEPIFPYPLD</sequence>
<dbReference type="HOGENOM" id="CLU_1795915_0_0_1"/>
<dbReference type="VEuPathDB" id="FungiDB:HCDG_06841"/>
<protein>
    <submittedName>
        <fullName evidence="1">Uncharacterized protein</fullName>
    </submittedName>
</protein>
<dbReference type="AlphaFoldDB" id="C6HKW0"/>
<accession>C6HKW0</accession>
<dbReference type="OMA" id="RFWFRAS"/>